<evidence type="ECO:0000313" key="1">
    <source>
        <dbReference type="EMBL" id="BBI54160.1"/>
    </source>
</evidence>
<name>A0ABM7GTY8_9GAMM</name>
<organism evidence="1 2">
    <name type="scientific">Vreelandella olivaria</name>
    <dbReference type="NCBI Taxonomy" id="390919"/>
    <lineage>
        <taxon>Bacteria</taxon>
        <taxon>Pseudomonadati</taxon>
        <taxon>Pseudomonadota</taxon>
        <taxon>Gammaproteobacteria</taxon>
        <taxon>Oceanospirillales</taxon>
        <taxon>Halomonadaceae</taxon>
        <taxon>Vreelandella</taxon>
    </lineage>
</organism>
<dbReference type="Proteomes" id="UP000289555">
    <property type="component" value="Chromosome"/>
</dbReference>
<keyword evidence="2" id="KW-1185">Reference proteome</keyword>
<proteinExistence type="predicted"/>
<sequence>MAATGGFPPVAAADVPRVAVDIPPVYSLVSKVMGSAARLSCLFSPALHPMVIHYGLLKRNHSMMLIWSYG</sequence>
<reference evidence="2" key="1">
    <citation type="journal article" date="2019" name="Microbiol. Resour. Announc.">
        <title>Complete Genome Sequence of Halomonas olivaria, a Moderately Halophilic Bacterium Isolated from Olive Processing Effluents, Obtained by Nanopore Sequencing.</title>
        <authorList>
            <person name="Nagata S."/>
            <person name="Ii K.M."/>
            <person name="Tsukimi T."/>
            <person name="Miura M.C."/>
            <person name="Galipon J."/>
            <person name="Arakawa K."/>
        </authorList>
    </citation>
    <scope>NUCLEOTIDE SEQUENCE [LARGE SCALE GENOMIC DNA]</scope>
    <source>
        <strain evidence="2">TYRC17</strain>
    </source>
</reference>
<evidence type="ECO:0000313" key="2">
    <source>
        <dbReference type="Proteomes" id="UP000289555"/>
    </source>
</evidence>
<dbReference type="EMBL" id="AP019416">
    <property type="protein sequence ID" value="BBI54160.1"/>
    <property type="molecule type" value="Genomic_DNA"/>
</dbReference>
<accession>A0ABM7GTY8</accession>
<protein>
    <submittedName>
        <fullName evidence="1">Uncharacterized protein</fullName>
    </submittedName>
</protein>
<gene>
    <name evidence="1" type="ORF">HORIV_65810</name>
</gene>